<evidence type="ECO:0000256" key="3">
    <source>
        <dbReference type="ARBA" id="ARBA00022840"/>
    </source>
</evidence>
<dbReference type="SUPFAM" id="SSF52540">
    <property type="entry name" value="P-loop containing nucleoside triphosphate hydrolases"/>
    <property type="match status" value="1"/>
</dbReference>
<dbReference type="GO" id="GO:0005524">
    <property type="term" value="F:ATP binding"/>
    <property type="evidence" value="ECO:0007669"/>
    <property type="project" value="UniProtKB-KW"/>
</dbReference>
<keyword evidence="2" id="KW-0547">Nucleotide-binding</keyword>
<dbReference type="InterPro" id="IPR015854">
    <property type="entry name" value="ABC_transpr_LolD-like"/>
</dbReference>
<protein>
    <submittedName>
        <fullName evidence="5">ABC transporter ATP-binding protein</fullName>
    </submittedName>
</protein>
<dbReference type="PANTHER" id="PTHR24220:SF611">
    <property type="entry name" value="ATP-BINDING COMPONENT OF ABC TRANSPORTER-RELATED"/>
    <property type="match status" value="1"/>
</dbReference>
<dbReference type="GO" id="GO:0016887">
    <property type="term" value="F:ATP hydrolysis activity"/>
    <property type="evidence" value="ECO:0007669"/>
    <property type="project" value="InterPro"/>
</dbReference>
<keyword evidence="1" id="KW-0813">Transport</keyword>
<dbReference type="AlphaFoldDB" id="A0A849VM67"/>
<evidence type="ECO:0000256" key="2">
    <source>
        <dbReference type="ARBA" id="ARBA00022741"/>
    </source>
</evidence>
<dbReference type="SMART" id="SM00382">
    <property type="entry name" value="AAA"/>
    <property type="match status" value="1"/>
</dbReference>
<feature type="domain" description="ABC transporter" evidence="4">
    <location>
        <begin position="2"/>
        <end position="226"/>
    </location>
</feature>
<accession>A0A849VM67</accession>
<evidence type="ECO:0000313" key="6">
    <source>
        <dbReference type="Proteomes" id="UP000586305"/>
    </source>
</evidence>
<reference evidence="5 6" key="1">
    <citation type="submission" date="2020-04" db="EMBL/GenBank/DDBJ databases">
        <title>Pseudoalteromonas caenipelagi sp. nov., isolated from a tidal flat.</title>
        <authorList>
            <person name="Park S."/>
            <person name="Yoon J.-H."/>
        </authorList>
    </citation>
    <scope>NUCLEOTIDE SEQUENCE [LARGE SCALE GENOMIC DNA]</scope>
    <source>
        <strain evidence="5 6">JBTF-M23</strain>
    </source>
</reference>
<keyword evidence="6" id="KW-1185">Reference proteome</keyword>
<dbReference type="InterPro" id="IPR003593">
    <property type="entry name" value="AAA+_ATPase"/>
</dbReference>
<gene>
    <name evidence="5" type="ORF">HG263_19410</name>
</gene>
<dbReference type="GO" id="GO:0022857">
    <property type="term" value="F:transmembrane transporter activity"/>
    <property type="evidence" value="ECO:0007669"/>
    <property type="project" value="TreeGrafter"/>
</dbReference>
<dbReference type="EMBL" id="JABBPG010000011">
    <property type="protein sequence ID" value="NOU52677.1"/>
    <property type="molecule type" value="Genomic_DNA"/>
</dbReference>
<sequence length="228" mass="24786">MIEINDLLYAWQKKAPPTLAIKHLRINQGERVFLHGPSGSGKSTLLGLLAGINPVQQGDIVTLGQSLAKLSHAKKDRFRADHIGTIFQNFNLLPYLSPLENVILGCEFSPARAKKAQQDGGSIPDQASNLLTALGIETHQLHCNVATLSIGQQQRVAAARAFIGRPEIIIADEPTSALDADTREAFITTLFSQAKKYQATIIFVSHDNNLAKLFDREISLPSINGASQ</sequence>
<dbReference type="InterPro" id="IPR017911">
    <property type="entry name" value="MacB-like_ATP-bd"/>
</dbReference>
<dbReference type="InterPro" id="IPR003439">
    <property type="entry name" value="ABC_transporter-like_ATP-bd"/>
</dbReference>
<evidence type="ECO:0000313" key="5">
    <source>
        <dbReference type="EMBL" id="NOU52677.1"/>
    </source>
</evidence>
<keyword evidence="3 5" id="KW-0067">ATP-binding</keyword>
<dbReference type="Gene3D" id="3.40.50.300">
    <property type="entry name" value="P-loop containing nucleotide triphosphate hydrolases"/>
    <property type="match status" value="1"/>
</dbReference>
<comment type="caution">
    <text evidence="5">The sequence shown here is derived from an EMBL/GenBank/DDBJ whole genome shotgun (WGS) entry which is preliminary data.</text>
</comment>
<organism evidence="5 6">
    <name type="scientific">Pseudoalteromonas caenipelagi</name>
    <dbReference type="NCBI Taxonomy" id="2726988"/>
    <lineage>
        <taxon>Bacteria</taxon>
        <taxon>Pseudomonadati</taxon>
        <taxon>Pseudomonadota</taxon>
        <taxon>Gammaproteobacteria</taxon>
        <taxon>Alteromonadales</taxon>
        <taxon>Pseudoalteromonadaceae</taxon>
        <taxon>Pseudoalteromonas</taxon>
    </lineage>
</organism>
<dbReference type="RefSeq" id="WP_171627732.1">
    <property type="nucleotide sequence ID" value="NZ_JABBPG010000011.1"/>
</dbReference>
<name>A0A849VM67_9GAMM</name>
<dbReference type="CDD" id="cd03255">
    <property type="entry name" value="ABC_MJ0796_LolCDE_FtsE"/>
    <property type="match status" value="1"/>
</dbReference>
<dbReference type="Proteomes" id="UP000586305">
    <property type="component" value="Unassembled WGS sequence"/>
</dbReference>
<dbReference type="InterPro" id="IPR027417">
    <property type="entry name" value="P-loop_NTPase"/>
</dbReference>
<dbReference type="GO" id="GO:0005886">
    <property type="term" value="C:plasma membrane"/>
    <property type="evidence" value="ECO:0007669"/>
    <property type="project" value="TreeGrafter"/>
</dbReference>
<evidence type="ECO:0000256" key="1">
    <source>
        <dbReference type="ARBA" id="ARBA00022448"/>
    </source>
</evidence>
<dbReference type="PANTHER" id="PTHR24220">
    <property type="entry name" value="IMPORT ATP-BINDING PROTEIN"/>
    <property type="match status" value="1"/>
</dbReference>
<evidence type="ECO:0000259" key="4">
    <source>
        <dbReference type="PROSITE" id="PS50893"/>
    </source>
</evidence>
<dbReference type="PROSITE" id="PS50893">
    <property type="entry name" value="ABC_TRANSPORTER_2"/>
    <property type="match status" value="1"/>
</dbReference>
<proteinExistence type="predicted"/>
<dbReference type="Pfam" id="PF00005">
    <property type="entry name" value="ABC_tran"/>
    <property type="match status" value="1"/>
</dbReference>